<dbReference type="AlphaFoldDB" id="H6SRW2"/>
<dbReference type="InterPro" id="IPR031100">
    <property type="entry name" value="LOG_fam"/>
</dbReference>
<dbReference type="NCBIfam" id="TIGR00730">
    <property type="entry name" value="Rossman fold protein, TIGR00730 family"/>
    <property type="match status" value="1"/>
</dbReference>
<gene>
    <name evidence="4" type="ORF">RSPPHO_01015</name>
</gene>
<protein>
    <recommendedName>
        <fullName evidence="3">Cytokinin riboside 5'-monophosphate phosphoribohydrolase</fullName>
        <ecNumber evidence="3">3.2.2.n1</ecNumber>
    </recommendedName>
</protein>
<dbReference type="eggNOG" id="COG1611">
    <property type="taxonomic scope" value="Bacteria"/>
</dbReference>
<dbReference type="OrthoDB" id="9801098at2"/>
<dbReference type="EMBL" id="HE663493">
    <property type="protein sequence ID" value="CCG07641.1"/>
    <property type="molecule type" value="Genomic_DNA"/>
</dbReference>
<dbReference type="Gene3D" id="3.40.50.450">
    <property type="match status" value="1"/>
</dbReference>
<evidence type="ECO:0000256" key="3">
    <source>
        <dbReference type="RuleBase" id="RU363015"/>
    </source>
</evidence>
<dbReference type="Pfam" id="PF03641">
    <property type="entry name" value="Lysine_decarbox"/>
    <property type="match status" value="1"/>
</dbReference>
<dbReference type="Proteomes" id="UP000033220">
    <property type="component" value="Chromosome DSM 122"/>
</dbReference>
<dbReference type="KEGG" id="rpm:RSPPHO_01015"/>
<comment type="catalytic activity">
    <reaction evidence="1">
        <text>AMP + H2O = D-ribose 5-phosphate + adenine</text>
        <dbReference type="Rhea" id="RHEA:20129"/>
        <dbReference type="ChEBI" id="CHEBI:15377"/>
        <dbReference type="ChEBI" id="CHEBI:16708"/>
        <dbReference type="ChEBI" id="CHEBI:78346"/>
        <dbReference type="ChEBI" id="CHEBI:456215"/>
        <dbReference type="EC" id="3.2.2.4"/>
    </reaction>
</comment>
<sequence length="197" mass="20837">MTSLTSLSVFCGAAAGHDPRYLNEAQRLGALLAQAGVTVVFGAGNVGLMGGVASAALENGGKVIGVIPEHLTRIETPHGDLMELHVVGSMHERKRLMFDRSEAACILPGGFGTLDEAFEILTWRQLGLHDRPIVLVNIDGFWDPFVGLVDSIIANGFARPQSRALVTVVEDVGQVLPVLHAELAGGEARTGTDTGRF</sequence>
<dbReference type="STRING" id="1150469.RSPPHO_01015"/>
<evidence type="ECO:0000256" key="2">
    <source>
        <dbReference type="ARBA" id="ARBA00006763"/>
    </source>
</evidence>
<dbReference type="SUPFAM" id="SSF102405">
    <property type="entry name" value="MCP/YpsA-like"/>
    <property type="match status" value="1"/>
</dbReference>
<dbReference type="EC" id="3.2.2.n1" evidence="3"/>
<dbReference type="PANTHER" id="PTHR31223">
    <property type="entry name" value="LOG FAMILY PROTEIN YJL055W"/>
    <property type="match status" value="1"/>
</dbReference>
<evidence type="ECO:0000313" key="5">
    <source>
        <dbReference type="Proteomes" id="UP000033220"/>
    </source>
</evidence>
<keyword evidence="3" id="KW-0378">Hydrolase</keyword>
<organism evidence="4 5">
    <name type="scientific">Pararhodospirillum photometricum DSM 122</name>
    <dbReference type="NCBI Taxonomy" id="1150469"/>
    <lineage>
        <taxon>Bacteria</taxon>
        <taxon>Pseudomonadati</taxon>
        <taxon>Pseudomonadota</taxon>
        <taxon>Alphaproteobacteria</taxon>
        <taxon>Rhodospirillales</taxon>
        <taxon>Rhodospirillaceae</taxon>
        <taxon>Pararhodospirillum</taxon>
    </lineage>
</organism>
<dbReference type="RefSeq" id="WP_014414281.1">
    <property type="nucleotide sequence ID" value="NC_017059.1"/>
</dbReference>
<accession>H6SRW2</accession>
<proteinExistence type="inferred from homology"/>
<evidence type="ECO:0000256" key="1">
    <source>
        <dbReference type="ARBA" id="ARBA00000274"/>
    </source>
</evidence>
<dbReference type="HOGENOM" id="CLU_058336_4_0_5"/>
<name>H6SRW2_PARPM</name>
<dbReference type="PATRIC" id="fig|1150469.3.peg.1158"/>
<keyword evidence="5" id="KW-1185">Reference proteome</keyword>
<dbReference type="GO" id="GO:0009691">
    <property type="term" value="P:cytokinin biosynthetic process"/>
    <property type="evidence" value="ECO:0007669"/>
    <property type="project" value="UniProtKB-UniRule"/>
</dbReference>
<evidence type="ECO:0000313" key="4">
    <source>
        <dbReference type="EMBL" id="CCG07641.1"/>
    </source>
</evidence>
<dbReference type="PANTHER" id="PTHR31223:SF70">
    <property type="entry name" value="LOG FAMILY PROTEIN YJL055W"/>
    <property type="match status" value="1"/>
</dbReference>
<keyword evidence="3" id="KW-0203">Cytokinin biosynthesis</keyword>
<dbReference type="GO" id="GO:0005829">
    <property type="term" value="C:cytosol"/>
    <property type="evidence" value="ECO:0007669"/>
    <property type="project" value="TreeGrafter"/>
</dbReference>
<comment type="similarity">
    <text evidence="2 3">Belongs to the LOG family.</text>
</comment>
<reference evidence="4 5" key="1">
    <citation type="submission" date="2012-02" db="EMBL/GenBank/DDBJ databases">
        <title>Shotgun genome sequence of Phaeospirillum photometricum DSM 122.</title>
        <authorList>
            <person name="Duquesne K."/>
            <person name="Sturgis J."/>
        </authorList>
    </citation>
    <scope>NUCLEOTIDE SEQUENCE [LARGE SCALE GENOMIC DNA]</scope>
    <source>
        <strain evidence="5">DSM122</strain>
    </source>
</reference>
<dbReference type="InterPro" id="IPR005269">
    <property type="entry name" value="LOG"/>
</dbReference>
<dbReference type="GO" id="GO:0008714">
    <property type="term" value="F:AMP nucleosidase activity"/>
    <property type="evidence" value="ECO:0007669"/>
    <property type="project" value="UniProtKB-EC"/>
</dbReference>